<name>A0A100WEY8_MYCCR</name>
<dbReference type="AlphaFoldDB" id="A0A100WEY8"/>
<proteinExistence type="predicted"/>
<dbReference type="Proteomes" id="UP000069443">
    <property type="component" value="Unassembled WGS sequence"/>
</dbReference>
<accession>A0A100WEY8</accession>
<comment type="caution">
    <text evidence="1">The sequence shown here is derived from an EMBL/GenBank/DDBJ whole genome shotgun (WGS) entry which is preliminary data.</text>
</comment>
<sequence>MSQNQIQSYADSFAAQTVQADPPTWVEPTDHHIARVLGVELQYDECSDIRHTFLRTYSDGGYGPMLPGRQIDYRG</sequence>
<gene>
    <name evidence="1" type="ORF">RMCC_3729</name>
</gene>
<dbReference type="EMBL" id="BCSY01000058">
    <property type="protein sequence ID" value="GAS96763.1"/>
    <property type="molecule type" value="Genomic_DNA"/>
</dbReference>
<evidence type="ECO:0000313" key="1">
    <source>
        <dbReference type="EMBL" id="GAS96763.1"/>
    </source>
</evidence>
<dbReference type="RefSeq" id="WP_062657744.1">
    <property type="nucleotide sequence ID" value="NZ_BCSY01000058.1"/>
</dbReference>
<protein>
    <submittedName>
        <fullName evidence="1">Uncharacterized protein</fullName>
    </submittedName>
</protein>
<reference evidence="2" key="1">
    <citation type="journal article" date="2016" name="Genome Announc.">
        <title>Draft Genome Sequences of Five Rapidly Growing Mycobacterium Species, M. thermoresistibile, M. fortuitum subsp. acetamidolyticum, M. canariasense, M. brisbanense, and M. novocastrense.</title>
        <authorList>
            <person name="Katahira K."/>
            <person name="Ogura Y."/>
            <person name="Gotoh Y."/>
            <person name="Hayashi T."/>
        </authorList>
    </citation>
    <scope>NUCLEOTIDE SEQUENCE [LARGE SCALE GENOMIC DNA]</scope>
    <source>
        <strain evidence="2">JCM15298</strain>
    </source>
</reference>
<evidence type="ECO:0000313" key="2">
    <source>
        <dbReference type="Proteomes" id="UP000069443"/>
    </source>
</evidence>
<reference evidence="2" key="2">
    <citation type="submission" date="2016-02" db="EMBL/GenBank/DDBJ databases">
        <title>Draft genome sequence of five rapidly growing Mycobacterium species.</title>
        <authorList>
            <person name="Katahira K."/>
            <person name="Gotou Y."/>
            <person name="Iida K."/>
            <person name="Ogura Y."/>
            <person name="Hayashi T."/>
        </authorList>
    </citation>
    <scope>NUCLEOTIDE SEQUENCE [LARGE SCALE GENOMIC DNA]</scope>
    <source>
        <strain evidence="2">JCM15298</strain>
    </source>
</reference>
<keyword evidence="2" id="KW-1185">Reference proteome</keyword>
<organism evidence="1 2">
    <name type="scientific">Mycolicibacterium canariasense</name>
    <name type="common">Mycobacterium canariasense</name>
    <dbReference type="NCBI Taxonomy" id="228230"/>
    <lineage>
        <taxon>Bacteria</taxon>
        <taxon>Bacillati</taxon>
        <taxon>Actinomycetota</taxon>
        <taxon>Actinomycetes</taxon>
        <taxon>Mycobacteriales</taxon>
        <taxon>Mycobacteriaceae</taxon>
        <taxon>Mycolicibacterium</taxon>
    </lineage>
</organism>